<gene>
    <name evidence="1" type="ORF">V0U79_08375</name>
</gene>
<accession>A0ABU7LSR3</accession>
<protein>
    <recommendedName>
        <fullName evidence="3">DUF1579 domain-containing protein</fullName>
    </recommendedName>
</protein>
<evidence type="ECO:0008006" key="3">
    <source>
        <dbReference type="Google" id="ProtNLM"/>
    </source>
</evidence>
<keyword evidence="2" id="KW-1185">Reference proteome</keyword>
<comment type="caution">
    <text evidence="1">The sequence shown here is derived from an EMBL/GenBank/DDBJ whole genome shotgun (WGS) entry which is preliminary data.</text>
</comment>
<sequence>MQTLLAIAASMAIQAAPPDMSFEPDGAHPFGRPNPNASEALDDFAFMIGSFECPTMLTIPGQEPVEFMTAVRGQYYLNGYGVINHTYGPNGTGVMTYLWNAAAGLWVIDYTAAPNFSRSTWFSVDTGVAGELASQTDNAQTGRQLRSVFFDQGIDGFSWRLEAHSNGQVSVLQTSECQRIA</sequence>
<dbReference type="RefSeq" id="WP_330199042.1">
    <property type="nucleotide sequence ID" value="NZ_JAZDRP010000004.1"/>
</dbReference>
<evidence type="ECO:0000313" key="1">
    <source>
        <dbReference type="EMBL" id="MEE2526379.1"/>
    </source>
</evidence>
<organism evidence="1 2">
    <name type="scientific">Hyphobacterium lacteum</name>
    <dbReference type="NCBI Taxonomy" id="3116575"/>
    <lineage>
        <taxon>Bacteria</taxon>
        <taxon>Pseudomonadati</taxon>
        <taxon>Pseudomonadota</taxon>
        <taxon>Alphaproteobacteria</taxon>
        <taxon>Maricaulales</taxon>
        <taxon>Maricaulaceae</taxon>
        <taxon>Hyphobacterium</taxon>
    </lineage>
</organism>
<proteinExistence type="predicted"/>
<evidence type="ECO:0000313" key="2">
    <source>
        <dbReference type="Proteomes" id="UP001354971"/>
    </source>
</evidence>
<dbReference type="EMBL" id="JAZDRP010000004">
    <property type="protein sequence ID" value="MEE2526379.1"/>
    <property type="molecule type" value="Genomic_DNA"/>
</dbReference>
<reference evidence="1 2" key="1">
    <citation type="submission" date="2024-01" db="EMBL/GenBank/DDBJ databases">
        <title>Hyphobacterium bacterium isolated from marine sediment.</title>
        <authorList>
            <person name="Zhao S."/>
        </authorList>
    </citation>
    <scope>NUCLEOTIDE SEQUENCE [LARGE SCALE GENOMIC DNA]</scope>
    <source>
        <strain evidence="2">HN65</strain>
    </source>
</reference>
<name>A0ABU7LSR3_9PROT</name>
<dbReference type="Proteomes" id="UP001354971">
    <property type="component" value="Unassembled WGS sequence"/>
</dbReference>